<dbReference type="GO" id="GO:0005615">
    <property type="term" value="C:extracellular space"/>
    <property type="evidence" value="ECO:0007669"/>
    <property type="project" value="TreeGrafter"/>
</dbReference>
<organism evidence="2 3">
    <name type="scientific">Pristionchus mayeri</name>
    <dbReference type="NCBI Taxonomy" id="1317129"/>
    <lineage>
        <taxon>Eukaryota</taxon>
        <taxon>Metazoa</taxon>
        <taxon>Ecdysozoa</taxon>
        <taxon>Nematoda</taxon>
        <taxon>Chromadorea</taxon>
        <taxon>Rhabditida</taxon>
        <taxon>Rhabditina</taxon>
        <taxon>Diplogasteromorpha</taxon>
        <taxon>Diplogasteroidea</taxon>
        <taxon>Neodiplogasteridae</taxon>
        <taxon>Pristionchus</taxon>
    </lineage>
</organism>
<protein>
    <submittedName>
        <fullName evidence="2">Uncharacterized protein</fullName>
    </submittedName>
</protein>
<feature type="transmembrane region" description="Helical" evidence="1">
    <location>
        <begin position="26"/>
        <end position="44"/>
    </location>
</feature>
<keyword evidence="1" id="KW-0812">Transmembrane</keyword>
<name>A0AAN5CZ58_9BILA</name>
<dbReference type="EMBL" id="BTRK01000005">
    <property type="protein sequence ID" value="GMR53192.1"/>
    <property type="molecule type" value="Genomic_DNA"/>
</dbReference>
<evidence type="ECO:0000313" key="3">
    <source>
        <dbReference type="Proteomes" id="UP001328107"/>
    </source>
</evidence>
<comment type="caution">
    <text evidence="2">The sequence shown here is derived from an EMBL/GenBank/DDBJ whole genome shotgun (WGS) entry which is preliminary data.</text>
</comment>
<evidence type="ECO:0000256" key="1">
    <source>
        <dbReference type="SAM" id="Phobius"/>
    </source>
</evidence>
<keyword evidence="3" id="KW-1185">Reference proteome</keyword>
<dbReference type="InterPro" id="IPR004245">
    <property type="entry name" value="DUF229"/>
</dbReference>
<dbReference type="AlphaFoldDB" id="A0AAN5CZ58"/>
<evidence type="ECO:0000313" key="2">
    <source>
        <dbReference type="EMBL" id="GMR53192.1"/>
    </source>
</evidence>
<proteinExistence type="predicted"/>
<reference evidence="3" key="1">
    <citation type="submission" date="2022-10" db="EMBL/GenBank/DDBJ databases">
        <title>Genome assembly of Pristionchus species.</title>
        <authorList>
            <person name="Yoshida K."/>
            <person name="Sommer R.J."/>
        </authorList>
    </citation>
    <scope>NUCLEOTIDE SEQUENCE [LARGE SCALE GENOMIC DNA]</scope>
    <source>
        <strain evidence="3">RS5460</strain>
    </source>
</reference>
<dbReference type="Proteomes" id="UP001328107">
    <property type="component" value="Unassembled WGS sequence"/>
</dbReference>
<keyword evidence="1" id="KW-0472">Membrane</keyword>
<keyword evidence="1" id="KW-1133">Transmembrane helix</keyword>
<accession>A0AAN5CZ58</accession>
<sequence length="564" mass="64821">MSYNPLTPPHSNRLLACLCNGKTKKILFYLGLKILIFGLIFHHGSGNAKKPIKYSFVGERTKIFEATANESCLLPNPSLFSLHSSSLPRCDHSIGDWLWVNVNGDVLPREGREDAYCKKRRNREEDWTKLRFGERLHDIMEVRCSHRGEKWQNFLWRLTKNENLEKELRDTEEDKENLLIFELSSIGKDEIRQQFRSTISWLKNKRPFTEFKHMHATSDNYYIDGMFRESVPSGRFSKDSHATLIIDREHRRNLSQFAHHYGYFHYPTSSSCLHSDDQPSKSLSVLSSFLYSYPLLPHFASVHLSVSSTTDTTAMDVELSSWLDQNRHLLERTTIVVTAGGNPLRDSSTSHKDLLDARLPFLAVSPFPQGENPRRHSLSSSLISSSDFFSSDLLEANYRSRNCSEAGIGEEYCMCVERRAALTSPSGIQEVIEIVDSIITWINEKTLKYRFRCEVLTGDEIIDATKLSISPSALRLPIDGKMDRYFVDEEFTQFTIRFRTIPGKKLFSATVIYFSSQRLVEIDEESLRLISEEENGDCSRAFPSVAHFCSCKSFGMSFFRHFLG</sequence>
<gene>
    <name evidence="2" type="ORF">PMAYCL1PPCAC_23387</name>
</gene>
<dbReference type="PANTHER" id="PTHR10974">
    <property type="entry name" value="FI08016P-RELATED"/>
    <property type="match status" value="1"/>
</dbReference>
<dbReference type="PANTHER" id="PTHR10974:SF4">
    <property type="entry name" value="PROTEIN CBG09258"/>
    <property type="match status" value="1"/>
</dbReference>